<feature type="domain" description="CCDC81 HU" evidence="3">
    <location>
        <begin position="106"/>
        <end position="180"/>
    </location>
</feature>
<dbReference type="OrthoDB" id="125906at2759"/>
<dbReference type="InterPro" id="IPR026295">
    <property type="entry name" value="CCD81"/>
</dbReference>
<dbReference type="PANTHER" id="PTHR14362:SF2">
    <property type="entry name" value="COILED-COIL DOMAIN-CONTAINING PROTEIN 81"/>
    <property type="match status" value="1"/>
</dbReference>
<evidence type="ECO:0000259" key="2">
    <source>
        <dbReference type="Pfam" id="PF14908"/>
    </source>
</evidence>
<dbReference type="InParanoid" id="A0A6P9B3A1"/>
<feature type="region of interest" description="Disordered" evidence="1">
    <location>
        <begin position="275"/>
        <end position="322"/>
    </location>
</feature>
<feature type="domain" description="CCDC81 HU" evidence="2">
    <location>
        <begin position="10"/>
        <end position="95"/>
    </location>
</feature>
<dbReference type="GeneID" id="117658978"/>
<name>A0A6P9B3A1_PANGU</name>
<dbReference type="KEGG" id="pgut:117658978"/>
<dbReference type="CTD" id="60494"/>
<evidence type="ECO:0000313" key="4">
    <source>
        <dbReference type="Proteomes" id="UP001652622"/>
    </source>
</evidence>
<evidence type="ECO:0000259" key="3">
    <source>
        <dbReference type="Pfam" id="PF18289"/>
    </source>
</evidence>
<accession>A0A6P9B3A1</accession>
<gene>
    <name evidence="5" type="primary">CCDC81</name>
</gene>
<evidence type="ECO:0000256" key="1">
    <source>
        <dbReference type="SAM" id="MobiDB-lite"/>
    </source>
</evidence>
<dbReference type="Pfam" id="PF18289">
    <property type="entry name" value="HU-CCDC81_euk_2"/>
    <property type="match status" value="1"/>
</dbReference>
<proteinExistence type="predicted"/>
<feature type="compositionally biased region" description="Polar residues" evidence="1">
    <location>
        <begin position="305"/>
        <end position="319"/>
    </location>
</feature>
<evidence type="ECO:0000313" key="5">
    <source>
        <dbReference type="RefSeq" id="XP_034263016.1"/>
    </source>
</evidence>
<dbReference type="Proteomes" id="UP001652622">
    <property type="component" value="Unplaced"/>
</dbReference>
<sequence length="661" mass="76425">MQTMLDTIQNAITQAGKNLFITLPKLTSEDVVNIWDTVSEFVEKQLSMNKGVQIPGLGTFSFLREKLHVGTNKCVLLQRPVFLLSEKLAQIHGLKFNKIRIPGDIPVVQLNFIVLSLDSPFNREMVEGCVRETLMSFSRSIATKQTVEFTFKGIGVLIVRDNKVKMKFYKDFLHTMDGSGTLLKALTNRPGTVDSVLSSRDTPTLPFSSSNTAVFPRLEVKEMETIAEEGEKSRKEQEQLDKESSKKENTFSKRFLSRQAIFPAKVSGISLTEELEKNLKPKPPPSSSRQPTPIPDALKTEQEVSRTQTPASRSQTSSPICDVHGRAGQEMCYVCMQRAQRNIPVYLGDEQRRKEKEEDCILAQYQAIKDHEALQKELMKMAASREQNQKVASYNLGIAEAMRKQKNEKLAEPFRSFIFEKRPPSSTPHEKQEEYAQHLDKQLECRRARDAKQKQEQDFIDRLQQVQLAEELVAQRAKYLREKLEENQIYKTALDTQIKLRPAPLPEYVPNSTEVIFGKNDMSEEKMEERKKRAREYSKYQLQAVADRKRTAILNQLVDQRRATDMIQRAKKQWMVEKGERMERLFQMNLAIQEDWRKSAGLKRQRDYEEKLFQRAGDKLMLLDQCARYRRCYQCKKGLNKFGENKIWTDSKYIPGSRLIV</sequence>
<dbReference type="GO" id="GO:0005815">
    <property type="term" value="C:microtubule organizing center"/>
    <property type="evidence" value="ECO:0007669"/>
    <property type="project" value="TreeGrafter"/>
</dbReference>
<dbReference type="PANTHER" id="PTHR14362">
    <property type="entry name" value="COILED-COIL DOMAIN-CONTAINING PROTEIN 81"/>
    <property type="match status" value="1"/>
</dbReference>
<dbReference type="InterPro" id="IPR040673">
    <property type="entry name" value="CCDC81_HU_dom_2"/>
</dbReference>
<reference evidence="5" key="1">
    <citation type="submission" date="2025-08" db="UniProtKB">
        <authorList>
            <consortium name="RefSeq"/>
        </authorList>
    </citation>
    <scope>IDENTIFICATION</scope>
    <source>
        <tissue evidence="5">Blood</tissue>
    </source>
</reference>
<feature type="region of interest" description="Disordered" evidence="1">
    <location>
        <begin position="227"/>
        <end position="249"/>
    </location>
</feature>
<protein>
    <submittedName>
        <fullName evidence="5">Coiled-coil domain-containing protein 81 isoform X1</fullName>
    </submittedName>
</protein>
<organism evidence="4 5">
    <name type="scientific">Pantherophis guttatus</name>
    <name type="common">Corn snake</name>
    <name type="synonym">Elaphe guttata</name>
    <dbReference type="NCBI Taxonomy" id="94885"/>
    <lineage>
        <taxon>Eukaryota</taxon>
        <taxon>Metazoa</taxon>
        <taxon>Chordata</taxon>
        <taxon>Craniata</taxon>
        <taxon>Vertebrata</taxon>
        <taxon>Euteleostomi</taxon>
        <taxon>Lepidosauria</taxon>
        <taxon>Squamata</taxon>
        <taxon>Bifurcata</taxon>
        <taxon>Unidentata</taxon>
        <taxon>Episquamata</taxon>
        <taxon>Toxicofera</taxon>
        <taxon>Serpentes</taxon>
        <taxon>Colubroidea</taxon>
        <taxon>Colubridae</taxon>
        <taxon>Colubrinae</taxon>
        <taxon>Pantherophis</taxon>
    </lineage>
</organism>
<dbReference type="Pfam" id="PF14908">
    <property type="entry name" value="HU-CCDC81_euk_1"/>
    <property type="match status" value="1"/>
</dbReference>
<dbReference type="OMA" id="QCEKYPR"/>
<dbReference type="RefSeq" id="XP_034263016.1">
    <property type="nucleotide sequence ID" value="XM_034407125.2"/>
</dbReference>
<dbReference type="AlphaFoldDB" id="A0A6P9B3A1"/>
<dbReference type="InterPro" id="IPR028034">
    <property type="entry name" value="HU-CCDC81"/>
</dbReference>
<keyword evidence="4" id="KW-1185">Reference proteome</keyword>